<sequence>MRASLVDGPHDGQTVELLNPVMVINMPIVRPSFMSILSIADTLPKPRTYDSEYATYRRESDGRYRFAS</sequence>
<dbReference type="AlphaFoldDB" id="A0A0F9KTN8"/>
<name>A0A0F9KTN8_9ZZZZ</name>
<organism evidence="1">
    <name type="scientific">marine sediment metagenome</name>
    <dbReference type="NCBI Taxonomy" id="412755"/>
    <lineage>
        <taxon>unclassified sequences</taxon>
        <taxon>metagenomes</taxon>
        <taxon>ecological metagenomes</taxon>
    </lineage>
</organism>
<accession>A0A0F9KTN8</accession>
<comment type="caution">
    <text evidence="1">The sequence shown here is derived from an EMBL/GenBank/DDBJ whole genome shotgun (WGS) entry which is preliminary data.</text>
</comment>
<proteinExistence type="predicted"/>
<gene>
    <name evidence="1" type="ORF">LCGC14_1286610</name>
</gene>
<evidence type="ECO:0000313" key="1">
    <source>
        <dbReference type="EMBL" id="KKM85679.1"/>
    </source>
</evidence>
<reference evidence="1" key="1">
    <citation type="journal article" date="2015" name="Nature">
        <title>Complex archaea that bridge the gap between prokaryotes and eukaryotes.</title>
        <authorList>
            <person name="Spang A."/>
            <person name="Saw J.H."/>
            <person name="Jorgensen S.L."/>
            <person name="Zaremba-Niedzwiedzka K."/>
            <person name="Martijn J."/>
            <person name="Lind A.E."/>
            <person name="van Eijk R."/>
            <person name="Schleper C."/>
            <person name="Guy L."/>
            <person name="Ettema T.J."/>
        </authorList>
    </citation>
    <scope>NUCLEOTIDE SEQUENCE</scope>
</reference>
<dbReference type="EMBL" id="LAZR01007372">
    <property type="protein sequence ID" value="KKM85679.1"/>
    <property type="molecule type" value="Genomic_DNA"/>
</dbReference>
<protein>
    <submittedName>
        <fullName evidence="1">Uncharacterized protein</fullName>
    </submittedName>
</protein>